<reference evidence="2" key="1">
    <citation type="submission" date="2019-03" db="EMBL/GenBank/DDBJ databases">
        <title>Single cell metagenomics reveals metabolic interactions within the superorganism composed of flagellate Streblomastix strix and complex community of Bacteroidetes bacteria on its surface.</title>
        <authorList>
            <person name="Treitli S.C."/>
            <person name="Kolisko M."/>
            <person name="Husnik F."/>
            <person name="Keeling P."/>
            <person name="Hampl V."/>
        </authorList>
    </citation>
    <scope>NUCLEOTIDE SEQUENCE</scope>
    <source>
        <strain evidence="2">STM</strain>
    </source>
</reference>
<dbReference type="Gene3D" id="1.10.30.50">
    <property type="match status" value="1"/>
</dbReference>
<proteinExistence type="predicted"/>
<dbReference type="GO" id="GO:0008270">
    <property type="term" value="F:zinc ion binding"/>
    <property type="evidence" value="ECO:0007669"/>
    <property type="project" value="InterPro"/>
</dbReference>
<dbReference type="AlphaFoldDB" id="A0A5J4QIW3"/>
<evidence type="ECO:0000259" key="1">
    <source>
        <dbReference type="Pfam" id="PF01844"/>
    </source>
</evidence>
<name>A0A5J4QIW3_9ZZZZ</name>
<dbReference type="GO" id="GO:0003676">
    <property type="term" value="F:nucleic acid binding"/>
    <property type="evidence" value="ECO:0007669"/>
    <property type="project" value="InterPro"/>
</dbReference>
<dbReference type="Pfam" id="PF01844">
    <property type="entry name" value="HNH"/>
    <property type="match status" value="1"/>
</dbReference>
<gene>
    <name evidence="2" type="ORF">EZS27_029778</name>
</gene>
<protein>
    <recommendedName>
        <fullName evidence="1">HNH domain-containing protein</fullName>
    </recommendedName>
</protein>
<dbReference type="GO" id="GO:0004519">
    <property type="term" value="F:endonuclease activity"/>
    <property type="evidence" value="ECO:0007669"/>
    <property type="project" value="InterPro"/>
</dbReference>
<accession>A0A5J4QIW3</accession>
<evidence type="ECO:0000313" key="2">
    <source>
        <dbReference type="EMBL" id="KAA6320453.1"/>
    </source>
</evidence>
<dbReference type="EMBL" id="SNRY01003585">
    <property type="protein sequence ID" value="KAA6320453.1"/>
    <property type="molecule type" value="Genomic_DNA"/>
</dbReference>
<feature type="domain" description="HNH" evidence="1">
    <location>
        <begin position="66"/>
        <end position="110"/>
    </location>
</feature>
<sequence>MIHQDDNHMKSAKEVFKMPNAVTIKERLSSITNSFVNGIIPVVKPNKEELDTAIKILEENSEDMRCIYCGDPMTEWDHLFPLVEGTRPTGYISEIRNLVPTCGKCNQSKRNINWKEWMTSSVPQSPQTRKIADLDHRTELIEKYIEWGNPKRKHYVFSEIIDNDLWEKYWGNRENIVAAMEESEVAMKEIKKILAEKIVGNDE</sequence>
<dbReference type="InterPro" id="IPR002711">
    <property type="entry name" value="HNH"/>
</dbReference>
<organism evidence="2">
    <name type="scientific">termite gut metagenome</name>
    <dbReference type="NCBI Taxonomy" id="433724"/>
    <lineage>
        <taxon>unclassified sequences</taxon>
        <taxon>metagenomes</taxon>
        <taxon>organismal metagenomes</taxon>
    </lineage>
</organism>
<comment type="caution">
    <text evidence="2">The sequence shown here is derived from an EMBL/GenBank/DDBJ whole genome shotgun (WGS) entry which is preliminary data.</text>
</comment>